<evidence type="ECO:0000256" key="4">
    <source>
        <dbReference type="ARBA" id="ARBA00022475"/>
    </source>
</evidence>
<dbReference type="InterPro" id="IPR002781">
    <property type="entry name" value="TM_pro_TauE-like"/>
</dbReference>
<dbReference type="PANTHER" id="PTHR30269:SF37">
    <property type="entry name" value="MEMBRANE TRANSPORTER PROTEIN"/>
    <property type="match status" value="1"/>
</dbReference>
<organism evidence="9 10">
    <name type="scientific">Vibrio azureus NBRC 104587</name>
    <dbReference type="NCBI Taxonomy" id="1219077"/>
    <lineage>
        <taxon>Bacteria</taxon>
        <taxon>Pseudomonadati</taxon>
        <taxon>Pseudomonadota</taxon>
        <taxon>Gammaproteobacteria</taxon>
        <taxon>Vibrionales</taxon>
        <taxon>Vibrionaceae</taxon>
        <taxon>Vibrio</taxon>
    </lineage>
</organism>
<evidence type="ECO:0000256" key="8">
    <source>
        <dbReference type="RuleBase" id="RU363041"/>
    </source>
</evidence>
<comment type="subcellular location">
    <subcellularLocation>
        <location evidence="1 8">Cell membrane</location>
        <topology evidence="1 8">Multi-pass membrane protein</topology>
    </subcellularLocation>
</comment>
<feature type="transmembrane region" description="Helical" evidence="8">
    <location>
        <begin position="12"/>
        <end position="41"/>
    </location>
</feature>
<dbReference type="AlphaFoldDB" id="U3C5S1"/>
<evidence type="ECO:0000313" key="9">
    <source>
        <dbReference type="EMBL" id="GAD76754.1"/>
    </source>
</evidence>
<dbReference type="Pfam" id="PF01925">
    <property type="entry name" value="TauE"/>
    <property type="match status" value="1"/>
</dbReference>
<feature type="transmembrane region" description="Helical" evidence="8">
    <location>
        <begin position="102"/>
        <end position="121"/>
    </location>
</feature>
<comment type="caution">
    <text evidence="9">The sequence shown here is derived from an EMBL/GenBank/DDBJ whole genome shotgun (WGS) entry which is preliminary data.</text>
</comment>
<feature type="transmembrane region" description="Helical" evidence="8">
    <location>
        <begin position="47"/>
        <end position="64"/>
    </location>
</feature>
<feature type="transmembrane region" description="Helical" evidence="8">
    <location>
        <begin position="167"/>
        <end position="185"/>
    </location>
</feature>
<dbReference type="PANTHER" id="PTHR30269">
    <property type="entry name" value="TRANSMEMBRANE PROTEIN YFCA"/>
    <property type="match status" value="1"/>
</dbReference>
<keyword evidence="4 8" id="KW-1003">Cell membrane</keyword>
<evidence type="ECO:0000256" key="5">
    <source>
        <dbReference type="ARBA" id="ARBA00022692"/>
    </source>
</evidence>
<reference evidence="9 10" key="1">
    <citation type="submission" date="2013-09" db="EMBL/GenBank/DDBJ databases">
        <title>Whole genome shotgun sequence of Vibrio azureus NBRC 104587.</title>
        <authorList>
            <person name="Isaki S."/>
            <person name="Hosoyama A."/>
            <person name="Numata M."/>
            <person name="Hashimoto M."/>
            <person name="Hosoyama Y."/>
            <person name="Tsuchikane K."/>
            <person name="Noguchi M."/>
            <person name="Hirakata S."/>
            <person name="Ichikawa N."/>
            <person name="Ohji S."/>
            <person name="Yamazoe A."/>
            <person name="Fujita N."/>
        </authorList>
    </citation>
    <scope>NUCLEOTIDE SEQUENCE [LARGE SCALE GENOMIC DNA]</scope>
    <source>
        <strain evidence="9 10">NBRC 104587</strain>
    </source>
</reference>
<protein>
    <recommendedName>
        <fullName evidence="8">Probable membrane transporter protein</fullName>
    </recommendedName>
</protein>
<keyword evidence="5 8" id="KW-0812">Transmembrane</keyword>
<keyword evidence="10" id="KW-1185">Reference proteome</keyword>
<dbReference type="STRING" id="1219077.VAZ01S_051_00185"/>
<feature type="transmembrane region" description="Helical" evidence="8">
    <location>
        <begin position="222"/>
        <end position="243"/>
    </location>
</feature>
<dbReference type="Proteomes" id="UP000016567">
    <property type="component" value="Unassembled WGS sequence"/>
</dbReference>
<evidence type="ECO:0000256" key="1">
    <source>
        <dbReference type="ARBA" id="ARBA00004651"/>
    </source>
</evidence>
<proteinExistence type="inferred from homology"/>
<comment type="similarity">
    <text evidence="2 8">Belongs to the 4-toluene sulfonate uptake permease (TSUP) (TC 2.A.102) family.</text>
</comment>
<sequence>MMWSINFDSMTWVAMGLIFLGSYVQTAIGFGLAIVSAPLLILWAPEYVPAPICLVALFISLLNSMKHRSSIEIGGLKMALLGRVPGSIVGGMLLFYVSTQALTLWIGCLVLFAVLVSVLPFRIEPTPNRMFSAGFFSGLFGTSSAIGGPPMALLLQHQEANQLRGNLSAFFVCSSIISLIIQIPAGFFNVQYFMLTLPLLPAAALGYWLAIQTTQKLPKEKVRLGALTLCFVCGVTAVIEALISIPK</sequence>
<evidence type="ECO:0000256" key="7">
    <source>
        <dbReference type="ARBA" id="ARBA00023136"/>
    </source>
</evidence>
<dbReference type="eggNOG" id="COG0730">
    <property type="taxonomic scope" value="Bacteria"/>
</dbReference>
<feature type="transmembrane region" description="Helical" evidence="8">
    <location>
        <begin position="133"/>
        <end position="155"/>
    </location>
</feature>
<dbReference type="GO" id="GO:0005886">
    <property type="term" value="C:plasma membrane"/>
    <property type="evidence" value="ECO:0007669"/>
    <property type="project" value="UniProtKB-SubCell"/>
</dbReference>
<keyword evidence="7 8" id="KW-0472">Membrane</keyword>
<keyword evidence="6 8" id="KW-1133">Transmembrane helix</keyword>
<evidence type="ECO:0000313" key="10">
    <source>
        <dbReference type="Proteomes" id="UP000016567"/>
    </source>
</evidence>
<dbReference type="InterPro" id="IPR052017">
    <property type="entry name" value="TSUP"/>
</dbReference>
<dbReference type="EMBL" id="BATL01000051">
    <property type="protein sequence ID" value="GAD76754.1"/>
    <property type="molecule type" value="Genomic_DNA"/>
</dbReference>
<keyword evidence="3" id="KW-0813">Transport</keyword>
<evidence type="ECO:0000256" key="3">
    <source>
        <dbReference type="ARBA" id="ARBA00022448"/>
    </source>
</evidence>
<evidence type="ECO:0000256" key="2">
    <source>
        <dbReference type="ARBA" id="ARBA00009142"/>
    </source>
</evidence>
<evidence type="ECO:0000256" key="6">
    <source>
        <dbReference type="ARBA" id="ARBA00022989"/>
    </source>
</evidence>
<accession>U3C5S1</accession>
<name>U3C5S1_9VIBR</name>
<gene>
    <name evidence="9" type="ORF">VAZ01S_051_00185</name>
</gene>
<feature type="transmembrane region" description="Helical" evidence="8">
    <location>
        <begin position="192"/>
        <end position="210"/>
    </location>
</feature>